<feature type="transmembrane region" description="Helical" evidence="7">
    <location>
        <begin position="263"/>
        <end position="290"/>
    </location>
</feature>
<organism evidence="9 10">
    <name type="scientific">Derxia gummosa DSM 723</name>
    <dbReference type="NCBI Taxonomy" id="1121388"/>
    <lineage>
        <taxon>Bacteria</taxon>
        <taxon>Pseudomonadati</taxon>
        <taxon>Pseudomonadota</taxon>
        <taxon>Betaproteobacteria</taxon>
        <taxon>Burkholderiales</taxon>
        <taxon>Alcaligenaceae</taxon>
        <taxon>Derxia</taxon>
    </lineage>
</organism>
<dbReference type="AlphaFoldDB" id="A0A8B6X2Y9"/>
<feature type="transmembrane region" description="Helical" evidence="7">
    <location>
        <begin position="201"/>
        <end position="220"/>
    </location>
</feature>
<evidence type="ECO:0000256" key="1">
    <source>
        <dbReference type="ARBA" id="ARBA00004651"/>
    </source>
</evidence>
<dbReference type="Proteomes" id="UP000675920">
    <property type="component" value="Unplaced"/>
</dbReference>
<keyword evidence="3" id="KW-1003">Cell membrane</keyword>
<evidence type="ECO:0000256" key="4">
    <source>
        <dbReference type="ARBA" id="ARBA00022692"/>
    </source>
</evidence>
<keyword evidence="5 7" id="KW-1133">Transmembrane helix</keyword>
<dbReference type="GO" id="GO:0005886">
    <property type="term" value="C:plasma membrane"/>
    <property type="evidence" value="ECO:0007669"/>
    <property type="project" value="UniProtKB-SubCell"/>
</dbReference>
<evidence type="ECO:0000256" key="3">
    <source>
        <dbReference type="ARBA" id="ARBA00022475"/>
    </source>
</evidence>
<feature type="transmembrane region" description="Helical" evidence="7">
    <location>
        <begin position="302"/>
        <end position="323"/>
    </location>
</feature>
<keyword evidence="6 7" id="KW-0472">Membrane</keyword>
<sequence length="474" mass="49413">MTTSSTPGGARSRAPLVWLAAGAMFMENLDGTVIVTALPAMARDFGVPAIDLNLGVSAYLMAVAVFATASGWIADRFGTRRVFAGAIAGFMLASLLCAASTSELMFIAMRVLQGLAGALMLPVARLVVLRGTPKAEIVHAIAVITWPGLIAPVLGPPLGGFITLHLGWEWIFLLNLPLGALALAAALRLLPDERAEALRPFDWTGFALAGGALLCVMWAMEVVGQPAPPVPVLIGAGSGGLVLGWLALRHFRMSERRLIEPDLLRVFSFGLTVRSGSLFRAAVSAVPFLVPLMLQLGFGLDAFHAGLLVLAIFAGNLVMKTVTTPMLHRFGFRRVLIGNGLALALSIGACGLLAPHTPVALTALVLFVSGMTRSMQFTTVNTLAFADVPAARMSAANTLFNLSAQVSMGMGVAVGALALRLAELVTPALGAAPGDTALPYRLAFGVVALIAALALVECRRLPADAGAALLKKRD</sequence>
<evidence type="ECO:0000313" key="9">
    <source>
        <dbReference type="Proteomes" id="UP000675920"/>
    </source>
</evidence>
<dbReference type="GO" id="GO:0022857">
    <property type="term" value="F:transmembrane transporter activity"/>
    <property type="evidence" value="ECO:0007669"/>
    <property type="project" value="InterPro"/>
</dbReference>
<keyword evidence="9" id="KW-1185">Reference proteome</keyword>
<evidence type="ECO:0000259" key="8">
    <source>
        <dbReference type="PROSITE" id="PS50850"/>
    </source>
</evidence>
<dbReference type="PANTHER" id="PTHR42718:SF46">
    <property type="entry name" value="BLR6921 PROTEIN"/>
    <property type="match status" value="1"/>
</dbReference>
<protein>
    <submittedName>
        <fullName evidence="10">MFS transporter</fullName>
    </submittedName>
</protein>
<dbReference type="PROSITE" id="PS50850">
    <property type="entry name" value="MFS"/>
    <property type="match status" value="1"/>
</dbReference>
<dbReference type="InterPro" id="IPR011701">
    <property type="entry name" value="MFS"/>
</dbReference>
<feature type="transmembrane region" description="Helical" evidence="7">
    <location>
        <begin position="232"/>
        <end position="251"/>
    </location>
</feature>
<keyword evidence="2" id="KW-0813">Transport</keyword>
<evidence type="ECO:0000313" key="10">
    <source>
        <dbReference type="RefSeq" id="WP_028310953.1"/>
    </source>
</evidence>
<feature type="transmembrane region" description="Helical" evidence="7">
    <location>
        <begin position="398"/>
        <end position="418"/>
    </location>
</feature>
<dbReference type="Gene3D" id="1.20.1250.20">
    <property type="entry name" value="MFS general substrate transporter like domains"/>
    <property type="match status" value="1"/>
</dbReference>
<name>A0A8B6X2Y9_9BURK</name>
<feature type="transmembrane region" description="Helical" evidence="7">
    <location>
        <begin position="81"/>
        <end position="101"/>
    </location>
</feature>
<evidence type="ECO:0000256" key="7">
    <source>
        <dbReference type="SAM" id="Phobius"/>
    </source>
</evidence>
<dbReference type="RefSeq" id="WP_028310953.1">
    <property type="nucleotide sequence ID" value="NZ_AXWS01000008.1"/>
</dbReference>
<feature type="transmembrane region" description="Helical" evidence="7">
    <location>
        <begin position="438"/>
        <end position="456"/>
    </location>
</feature>
<feature type="domain" description="Major facilitator superfamily (MFS) profile" evidence="8">
    <location>
        <begin position="16"/>
        <end position="460"/>
    </location>
</feature>
<evidence type="ECO:0000256" key="6">
    <source>
        <dbReference type="ARBA" id="ARBA00023136"/>
    </source>
</evidence>
<evidence type="ECO:0000256" key="5">
    <source>
        <dbReference type="ARBA" id="ARBA00022989"/>
    </source>
</evidence>
<comment type="subcellular location">
    <subcellularLocation>
        <location evidence="1">Cell membrane</location>
        <topology evidence="1">Multi-pass membrane protein</topology>
    </subcellularLocation>
</comment>
<dbReference type="PANTHER" id="PTHR42718">
    <property type="entry name" value="MAJOR FACILITATOR SUPERFAMILY MULTIDRUG TRANSPORTER MFSC"/>
    <property type="match status" value="1"/>
</dbReference>
<feature type="transmembrane region" description="Helical" evidence="7">
    <location>
        <begin position="54"/>
        <end position="74"/>
    </location>
</feature>
<dbReference type="SUPFAM" id="SSF103473">
    <property type="entry name" value="MFS general substrate transporter"/>
    <property type="match status" value="1"/>
</dbReference>
<accession>A0A8B6X2Y9</accession>
<feature type="transmembrane region" description="Helical" evidence="7">
    <location>
        <begin position="16"/>
        <end position="42"/>
    </location>
</feature>
<dbReference type="InterPro" id="IPR036259">
    <property type="entry name" value="MFS_trans_sf"/>
</dbReference>
<feature type="transmembrane region" description="Helical" evidence="7">
    <location>
        <begin position="107"/>
        <end position="128"/>
    </location>
</feature>
<keyword evidence="4 7" id="KW-0812">Transmembrane</keyword>
<feature type="transmembrane region" description="Helical" evidence="7">
    <location>
        <begin position="170"/>
        <end position="189"/>
    </location>
</feature>
<feature type="transmembrane region" description="Helical" evidence="7">
    <location>
        <begin position="335"/>
        <end position="354"/>
    </location>
</feature>
<evidence type="ECO:0000256" key="2">
    <source>
        <dbReference type="ARBA" id="ARBA00022448"/>
    </source>
</evidence>
<feature type="transmembrane region" description="Helical" evidence="7">
    <location>
        <begin position="360"/>
        <end position="386"/>
    </location>
</feature>
<dbReference type="OrthoDB" id="9807274at2"/>
<reference evidence="10" key="1">
    <citation type="submission" date="2025-08" db="UniProtKB">
        <authorList>
            <consortium name="RefSeq"/>
        </authorList>
    </citation>
    <scope>IDENTIFICATION</scope>
</reference>
<dbReference type="Pfam" id="PF07690">
    <property type="entry name" value="MFS_1"/>
    <property type="match status" value="1"/>
</dbReference>
<dbReference type="InterPro" id="IPR020846">
    <property type="entry name" value="MFS_dom"/>
</dbReference>
<proteinExistence type="predicted"/>
<feature type="transmembrane region" description="Helical" evidence="7">
    <location>
        <begin position="140"/>
        <end position="164"/>
    </location>
</feature>
<dbReference type="Gene3D" id="1.20.1720.10">
    <property type="entry name" value="Multidrug resistance protein D"/>
    <property type="match status" value="1"/>
</dbReference>